<dbReference type="GeneID" id="93519770"/>
<dbReference type="HOGENOM" id="CLU_044454_0_0_6"/>
<dbReference type="PANTHER" id="PTHR30354">
    <property type="entry name" value="GNT FAMILY GLUCONATE TRANSPORTER"/>
    <property type="match status" value="1"/>
</dbReference>
<evidence type="ECO:0000256" key="4">
    <source>
        <dbReference type="ARBA" id="ARBA00022989"/>
    </source>
</evidence>
<keyword evidence="2" id="KW-0813">Transport</keyword>
<feature type="transmembrane region" description="Helical" evidence="6">
    <location>
        <begin position="418"/>
        <end position="437"/>
    </location>
</feature>
<feature type="transmembrane region" description="Helical" evidence="6">
    <location>
        <begin position="138"/>
        <end position="158"/>
    </location>
</feature>
<keyword evidence="3 6" id="KW-0812">Transmembrane</keyword>
<dbReference type="GO" id="GO:0015137">
    <property type="term" value="F:citrate transmembrane transporter activity"/>
    <property type="evidence" value="ECO:0007669"/>
    <property type="project" value="InterPro"/>
</dbReference>
<dbReference type="Pfam" id="PF03600">
    <property type="entry name" value="CitMHS"/>
    <property type="match status" value="1"/>
</dbReference>
<feature type="transmembrane region" description="Helical" evidence="6">
    <location>
        <begin position="7"/>
        <end position="40"/>
    </location>
</feature>
<dbReference type="GO" id="GO:0015128">
    <property type="term" value="F:gluconate transmembrane transporter activity"/>
    <property type="evidence" value="ECO:0007669"/>
    <property type="project" value="InterPro"/>
</dbReference>
<evidence type="ECO:0000256" key="3">
    <source>
        <dbReference type="ARBA" id="ARBA00022692"/>
    </source>
</evidence>
<dbReference type="KEGG" id="psi:S70_18515"/>
<feature type="transmembrane region" description="Helical" evidence="6">
    <location>
        <begin position="294"/>
        <end position="311"/>
    </location>
</feature>
<dbReference type="GO" id="GO:0005886">
    <property type="term" value="C:plasma membrane"/>
    <property type="evidence" value="ECO:0007669"/>
    <property type="project" value="TreeGrafter"/>
</dbReference>
<dbReference type="InterPro" id="IPR014738">
    <property type="entry name" value="Citrate_transporter"/>
</dbReference>
<dbReference type="NCBIfam" id="TIGR00784">
    <property type="entry name" value="citMHS"/>
    <property type="match status" value="1"/>
</dbReference>
<dbReference type="InterPro" id="IPR004680">
    <property type="entry name" value="Cit_transptr-like_dom"/>
</dbReference>
<dbReference type="InterPro" id="IPR003474">
    <property type="entry name" value="Glcn_transporter"/>
</dbReference>
<feature type="domain" description="Citrate transporter-like" evidence="7">
    <location>
        <begin position="15"/>
        <end position="385"/>
    </location>
</feature>
<feature type="transmembrane region" description="Helical" evidence="6">
    <location>
        <begin position="178"/>
        <end position="198"/>
    </location>
</feature>
<proteinExistence type="predicted"/>
<evidence type="ECO:0000256" key="1">
    <source>
        <dbReference type="ARBA" id="ARBA00004141"/>
    </source>
</evidence>
<evidence type="ECO:0000313" key="8">
    <source>
        <dbReference type="EMBL" id="AFH95504.1"/>
    </source>
</evidence>
<reference evidence="8 9" key="1">
    <citation type="journal article" date="2012" name="J. Bacteriol.">
        <title>Complete Genome Sequence of Providencia stuartii Clinical Isolate MRSN 2154.</title>
        <authorList>
            <person name="Clifford R.J."/>
            <person name="Hang J."/>
            <person name="Riley M.C."/>
            <person name="Onmus-Leone F."/>
            <person name="Kuschner R.A."/>
            <person name="Lesho E.P."/>
            <person name="Waterman P.E."/>
        </authorList>
    </citation>
    <scope>NUCLEOTIDE SEQUENCE [LARGE SCALE GENOMIC DNA]</scope>
    <source>
        <strain evidence="8 9">MRSN 2154</strain>
    </source>
</reference>
<dbReference type="OrthoDB" id="5329450at2"/>
<dbReference type="PATRIC" id="fig|1157951.4.peg.3716"/>
<organism evidence="8 9">
    <name type="scientific">Providencia stuartii (strain MRSN 2154)</name>
    <dbReference type="NCBI Taxonomy" id="1157951"/>
    <lineage>
        <taxon>Bacteria</taxon>
        <taxon>Pseudomonadati</taxon>
        <taxon>Pseudomonadota</taxon>
        <taxon>Gammaproteobacteria</taxon>
        <taxon>Enterobacterales</taxon>
        <taxon>Morganellaceae</taxon>
        <taxon>Providencia</taxon>
    </lineage>
</organism>
<evidence type="ECO:0000313" key="9">
    <source>
        <dbReference type="Proteomes" id="UP000005012"/>
    </source>
</evidence>
<dbReference type="PANTHER" id="PTHR30354:SF26">
    <property type="entry name" value="TRANSPORTER, PUTATIVE-RELATED"/>
    <property type="match status" value="1"/>
</dbReference>
<protein>
    <submittedName>
        <fullName evidence="8">Mg(2+)/citrate complex transporter</fullName>
    </submittedName>
</protein>
<evidence type="ECO:0000259" key="7">
    <source>
        <dbReference type="Pfam" id="PF03600"/>
    </source>
</evidence>
<feature type="transmembrane region" description="Helical" evidence="6">
    <location>
        <begin position="92"/>
        <end position="109"/>
    </location>
</feature>
<name>A0A140SSW7_PROSM</name>
<accession>A0A140SSW7</accession>
<dbReference type="RefSeq" id="WP_014658090.1">
    <property type="nucleotide sequence ID" value="NC_017731.1"/>
</dbReference>
<dbReference type="AlphaFoldDB" id="A0A140SSW7"/>
<comment type="subcellular location">
    <subcellularLocation>
        <location evidence="1">Membrane</location>
        <topology evidence="1">Multi-pass membrane protein</topology>
    </subcellularLocation>
</comment>
<dbReference type="EMBL" id="CP003488">
    <property type="protein sequence ID" value="AFH95504.1"/>
    <property type="molecule type" value="Genomic_DNA"/>
</dbReference>
<evidence type="ECO:0000256" key="6">
    <source>
        <dbReference type="SAM" id="Phobius"/>
    </source>
</evidence>
<feature type="transmembrane region" description="Helical" evidence="6">
    <location>
        <begin position="60"/>
        <end position="80"/>
    </location>
</feature>
<feature type="transmembrane region" description="Helical" evidence="6">
    <location>
        <begin position="246"/>
        <end position="274"/>
    </location>
</feature>
<reference evidence="9" key="2">
    <citation type="submission" date="2012-04" db="EMBL/GenBank/DDBJ databases">
        <title>Complete genome sequence of Providencia stuartii clinical isolate MRSN 2154.</title>
        <authorList>
            <person name="Clifford R.J."/>
            <person name="Hang J."/>
            <person name="Riley M.C."/>
            <person name="Onmus-Leone F."/>
            <person name="Kuschner R.A."/>
            <person name="Lesho E.P."/>
            <person name="Waterman P.E."/>
        </authorList>
    </citation>
    <scope>NUCLEOTIDE SEQUENCE [LARGE SCALE GENOMIC DNA]</scope>
    <source>
        <strain evidence="9">MRSN 2154</strain>
    </source>
</reference>
<feature type="transmembrane region" description="Helical" evidence="6">
    <location>
        <begin position="115"/>
        <end position="131"/>
    </location>
</feature>
<dbReference type="Proteomes" id="UP000005012">
    <property type="component" value="Chromosome"/>
</dbReference>
<sequence length="438" mass="46788">MLTIIGILIILSIVTLLMMGKVSPIIAMSCIPFIGALIAGYSIPEISAFFESGINKVSKVAAMFLFAILFFSLMKDLHIFDPLIRLMVKMTRGNVIIVCVMTTLIAGVVHLDGSGAATFLIIIPALLPLYRQLGMSPYLMLLLMCASMGIMNMVPWGGPLGRASAVTGIDAATLWQSLIPVQIIGMAGAVVFAVIMGLREKRRIAAAALKGTSPYLMDSLLPANEQIADVNEQINKPQKPWINGGLIVASIICLAFGLLSAPYVFMIALSIALLVNFPNPKDQMKVLSEHAPQALGMVAIILAAGAFLGILSDGGMLKSIAEDLTAILPTEWVSKIHIFVGILGVPMDIFTSTDAYYFALLPIIQQIAETAGVDPSSVVYAMAIGNNAGTFVSPFSPAAWLAMGLAGIDMGRHLRYSFGWIWLFSFFTLAVGAVLGLY</sequence>
<keyword evidence="4 6" id="KW-1133">Transmembrane helix</keyword>
<evidence type="ECO:0000256" key="2">
    <source>
        <dbReference type="ARBA" id="ARBA00022448"/>
    </source>
</evidence>
<evidence type="ECO:0000256" key="5">
    <source>
        <dbReference type="ARBA" id="ARBA00023136"/>
    </source>
</evidence>
<gene>
    <name evidence="8" type="ordered locus">S70_18515</name>
</gene>
<keyword evidence="5 6" id="KW-0472">Membrane</keyword>